<dbReference type="Pfam" id="PF03401">
    <property type="entry name" value="TctC"/>
    <property type="match status" value="1"/>
</dbReference>
<dbReference type="SUPFAM" id="SSF53850">
    <property type="entry name" value="Periplasmic binding protein-like II"/>
    <property type="match status" value="1"/>
</dbReference>
<dbReference type="CDD" id="cd07012">
    <property type="entry name" value="PBP2_Bug_TTT"/>
    <property type="match status" value="1"/>
</dbReference>
<dbReference type="EMBL" id="CP155573">
    <property type="protein sequence ID" value="XFO66909.1"/>
    <property type="molecule type" value="Genomic_DNA"/>
</dbReference>
<feature type="signal peptide" evidence="2">
    <location>
        <begin position="1"/>
        <end position="23"/>
    </location>
</feature>
<keyword evidence="4" id="KW-1185">Reference proteome</keyword>
<dbReference type="PIRSF" id="PIRSF017082">
    <property type="entry name" value="YflP"/>
    <property type="match status" value="1"/>
</dbReference>
<name>A0ABZ3IMI0_9FIRM</name>
<evidence type="ECO:0008006" key="5">
    <source>
        <dbReference type="Google" id="ProtNLM"/>
    </source>
</evidence>
<evidence type="ECO:0000256" key="1">
    <source>
        <dbReference type="ARBA" id="ARBA00006987"/>
    </source>
</evidence>
<dbReference type="Gene3D" id="3.40.190.10">
    <property type="entry name" value="Periplasmic binding protein-like II"/>
    <property type="match status" value="1"/>
</dbReference>
<dbReference type="Gene3D" id="3.40.190.150">
    <property type="entry name" value="Bordetella uptake gene, domain 1"/>
    <property type="match status" value="1"/>
</dbReference>
<dbReference type="InterPro" id="IPR005064">
    <property type="entry name" value="BUG"/>
</dbReference>
<evidence type="ECO:0000313" key="3">
    <source>
        <dbReference type="EMBL" id="XFO66909.1"/>
    </source>
</evidence>
<dbReference type="PROSITE" id="PS51257">
    <property type="entry name" value="PROKAR_LIPOPROTEIN"/>
    <property type="match status" value="1"/>
</dbReference>
<sequence>MASKKIAAVLAACLLTMSLIIGGCTNKSDKLVSTSQEYPTRPISIIVPSTVGGSVDLLARALATSAVNYISQPLVVTNIPGGAATIGWNELARAKADGYTIGIVTTGLILQPLYGSTRYHYSTALEPLVQVVSLPIAAVVRSDQPWQNLNDLIHHAKEHPGEIKFGHPGLGSPRHVVGEMFAMEAGIDIKQVPFSGESEELAALLGGHIQLIFVNTSIIKDHIKSGTLRVLAVATEQHLNDDMFKDVLTFKEQGVDVVSSLWYGIGVPKGLPQTEKDKLVEGLNGIIHDPEFIKKIEALGMPIEYLGPQDFSQKWLADNSRLTKIVKNTGIAERIAAQKN</sequence>
<reference evidence="3" key="1">
    <citation type="submission" date="2024-05" db="EMBL/GenBank/DDBJ databases">
        <title>Isolation and characterization of Sporomusa carbonis sp. nov., a carboxydotrophic hydrogenogen in the genus of Sporomusa isolated from a charcoal burning pile.</title>
        <authorList>
            <person name="Boeer T."/>
            <person name="Rosenbaum F."/>
            <person name="Eysell L."/>
            <person name="Mueller V."/>
            <person name="Daniel R."/>
            <person name="Poehlein A."/>
        </authorList>
    </citation>
    <scope>NUCLEOTIDE SEQUENCE [LARGE SCALE GENOMIC DNA]</scope>
    <source>
        <strain evidence="3">DSM 10669</strain>
    </source>
</reference>
<dbReference type="Proteomes" id="UP000216752">
    <property type="component" value="Chromosome"/>
</dbReference>
<proteinExistence type="inferred from homology"/>
<gene>
    <name evidence="3" type="ORF">SPSIL_030770</name>
</gene>
<feature type="chain" id="PRO_5045428328" description="Tripartite tricarboxylate transporter family receptor" evidence="2">
    <location>
        <begin position="24"/>
        <end position="340"/>
    </location>
</feature>
<evidence type="ECO:0000256" key="2">
    <source>
        <dbReference type="SAM" id="SignalP"/>
    </source>
</evidence>
<accession>A0ABZ3IMI0</accession>
<protein>
    <recommendedName>
        <fullName evidence="5">Tripartite tricarboxylate transporter family receptor</fullName>
    </recommendedName>
</protein>
<dbReference type="InterPro" id="IPR042100">
    <property type="entry name" value="Bug_dom1"/>
</dbReference>
<organism evidence="3 4">
    <name type="scientific">Sporomusa silvacetica DSM 10669</name>
    <dbReference type="NCBI Taxonomy" id="1123289"/>
    <lineage>
        <taxon>Bacteria</taxon>
        <taxon>Bacillati</taxon>
        <taxon>Bacillota</taxon>
        <taxon>Negativicutes</taxon>
        <taxon>Selenomonadales</taxon>
        <taxon>Sporomusaceae</taxon>
        <taxon>Sporomusa</taxon>
    </lineage>
</organism>
<dbReference type="PANTHER" id="PTHR42928">
    <property type="entry name" value="TRICARBOXYLATE-BINDING PROTEIN"/>
    <property type="match status" value="1"/>
</dbReference>
<keyword evidence="2" id="KW-0732">Signal</keyword>
<evidence type="ECO:0000313" key="4">
    <source>
        <dbReference type="Proteomes" id="UP000216752"/>
    </source>
</evidence>
<comment type="similarity">
    <text evidence="1">Belongs to the UPF0065 (bug) family.</text>
</comment>
<dbReference type="PANTHER" id="PTHR42928:SF5">
    <property type="entry name" value="BLR1237 PROTEIN"/>
    <property type="match status" value="1"/>
</dbReference>